<organism evidence="1 2">
    <name type="scientific">Patagioenas fasciata monilis</name>
    <dbReference type="NCBI Taxonomy" id="372326"/>
    <lineage>
        <taxon>Eukaryota</taxon>
        <taxon>Metazoa</taxon>
        <taxon>Chordata</taxon>
        <taxon>Craniata</taxon>
        <taxon>Vertebrata</taxon>
        <taxon>Euteleostomi</taxon>
        <taxon>Archelosauria</taxon>
        <taxon>Archosauria</taxon>
        <taxon>Dinosauria</taxon>
        <taxon>Saurischia</taxon>
        <taxon>Theropoda</taxon>
        <taxon>Coelurosauria</taxon>
        <taxon>Aves</taxon>
        <taxon>Neognathae</taxon>
        <taxon>Neoaves</taxon>
        <taxon>Columbimorphae</taxon>
        <taxon>Columbiformes</taxon>
        <taxon>Columbidae</taxon>
        <taxon>Patagioenas</taxon>
    </lineage>
</organism>
<name>A0A1V4KYS4_PATFA</name>
<keyword evidence="2" id="KW-1185">Reference proteome</keyword>
<evidence type="ECO:0000313" key="1">
    <source>
        <dbReference type="EMBL" id="OPJ89629.1"/>
    </source>
</evidence>
<dbReference type="EMBL" id="LSYS01001150">
    <property type="protein sequence ID" value="OPJ89629.1"/>
    <property type="molecule type" value="Genomic_DNA"/>
</dbReference>
<comment type="caution">
    <text evidence="1">The sequence shown here is derived from an EMBL/GenBank/DDBJ whole genome shotgun (WGS) entry which is preliminary data.</text>
</comment>
<gene>
    <name evidence="1" type="ORF">AV530_003809</name>
</gene>
<sequence length="243" mass="25530">MDPGNPRAAPGSHRMRSMNGNGFTGSYILEVAFVSTELKALNLNSDAFESELIVAIMGLPGEHGQTSWVPPTSCAVAEMCLEGPEHCIPARPGVAEEQMPLRAIGRAIFPSNMAAPCSAIAPEVATEEGWGACGTWQGCLGHAWEDLTASRAMFRPSHLSKASICALDKTKCFAGEPCDGSEDTLLIGSAVSPGDLFLLVPSRKAGRREKAELHLFTFLDGGNMNCVTRLQGISQGAAKGAAA</sequence>
<reference evidence="1 2" key="1">
    <citation type="submission" date="2016-02" db="EMBL/GenBank/DDBJ databases">
        <title>Band-tailed pigeon sequencing and assembly.</title>
        <authorList>
            <person name="Soares A.E."/>
            <person name="Novak B.J."/>
            <person name="Rice E.S."/>
            <person name="O'Connell B."/>
            <person name="Chang D."/>
            <person name="Weber S."/>
            <person name="Shapiro B."/>
        </authorList>
    </citation>
    <scope>NUCLEOTIDE SEQUENCE [LARGE SCALE GENOMIC DNA]</scope>
    <source>
        <strain evidence="1">BTP2013</strain>
        <tissue evidence="1">Blood</tissue>
    </source>
</reference>
<dbReference type="Proteomes" id="UP000190648">
    <property type="component" value="Unassembled WGS sequence"/>
</dbReference>
<evidence type="ECO:0000313" key="2">
    <source>
        <dbReference type="Proteomes" id="UP000190648"/>
    </source>
</evidence>
<dbReference type="AlphaFoldDB" id="A0A1V4KYS4"/>
<protein>
    <submittedName>
        <fullName evidence="1">Uncharacterized protein</fullName>
    </submittedName>
</protein>
<accession>A0A1V4KYS4</accession>
<proteinExistence type="predicted"/>